<feature type="domain" description="N-acetyltransferase" evidence="1">
    <location>
        <begin position="90"/>
        <end position="228"/>
    </location>
</feature>
<evidence type="ECO:0000313" key="2">
    <source>
        <dbReference type="EMBL" id="TDL20913.1"/>
    </source>
</evidence>
<dbReference type="VEuPathDB" id="FungiDB:BD410DRAFT_815433"/>
<dbReference type="OrthoDB" id="630895at2759"/>
<keyword evidence="2" id="KW-0012">Acyltransferase</keyword>
<dbReference type="PANTHER" id="PTHR43328:SF1">
    <property type="entry name" value="N-ACETYLTRANSFERASE DOMAIN-CONTAINING PROTEIN"/>
    <property type="match status" value="1"/>
</dbReference>
<reference evidence="2 3" key="1">
    <citation type="submission" date="2018-06" db="EMBL/GenBank/DDBJ databases">
        <title>A transcriptomic atlas of mushroom development highlights an independent origin of complex multicellularity.</title>
        <authorList>
            <consortium name="DOE Joint Genome Institute"/>
            <person name="Krizsan K."/>
            <person name="Almasi E."/>
            <person name="Merenyi Z."/>
            <person name="Sahu N."/>
            <person name="Viragh M."/>
            <person name="Koszo T."/>
            <person name="Mondo S."/>
            <person name="Kiss B."/>
            <person name="Balint B."/>
            <person name="Kues U."/>
            <person name="Barry K."/>
            <person name="Hegedus J.C."/>
            <person name="Henrissat B."/>
            <person name="Johnson J."/>
            <person name="Lipzen A."/>
            <person name="Ohm R."/>
            <person name="Nagy I."/>
            <person name="Pangilinan J."/>
            <person name="Yan J."/>
            <person name="Xiong Y."/>
            <person name="Grigoriev I.V."/>
            <person name="Hibbett D.S."/>
            <person name="Nagy L.G."/>
        </authorList>
    </citation>
    <scope>NUCLEOTIDE SEQUENCE [LARGE SCALE GENOMIC DNA]</scope>
    <source>
        <strain evidence="2 3">SZMC22713</strain>
    </source>
</reference>
<evidence type="ECO:0000313" key="3">
    <source>
        <dbReference type="Proteomes" id="UP000294933"/>
    </source>
</evidence>
<accession>A0A4Y7PZU0</accession>
<dbReference type="PANTHER" id="PTHR43328">
    <property type="entry name" value="ACETYLTRANSFERASE-RELATED"/>
    <property type="match status" value="1"/>
</dbReference>
<dbReference type="PROSITE" id="PS51186">
    <property type="entry name" value="GNAT"/>
    <property type="match status" value="1"/>
</dbReference>
<dbReference type="AlphaFoldDB" id="A0A4Y7PZU0"/>
<organism evidence="2 3">
    <name type="scientific">Rickenella mellea</name>
    <dbReference type="NCBI Taxonomy" id="50990"/>
    <lineage>
        <taxon>Eukaryota</taxon>
        <taxon>Fungi</taxon>
        <taxon>Dikarya</taxon>
        <taxon>Basidiomycota</taxon>
        <taxon>Agaricomycotina</taxon>
        <taxon>Agaricomycetes</taxon>
        <taxon>Hymenochaetales</taxon>
        <taxon>Rickenellaceae</taxon>
        <taxon>Rickenella</taxon>
    </lineage>
</organism>
<dbReference type="Proteomes" id="UP000294933">
    <property type="component" value="Unassembled WGS sequence"/>
</dbReference>
<dbReference type="EMBL" id="ML170184">
    <property type="protein sequence ID" value="TDL20913.1"/>
    <property type="molecule type" value="Genomic_DNA"/>
</dbReference>
<protein>
    <submittedName>
        <fullName evidence="2">Acyl-CoA N-acyltransferase</fullName>
    </submittedName>
</protein>
<name>A0A4Y7PZU0_9AGAM</name>
<evidence type="ECO:0000259" key="1">
    <source>
        <dbReference type="PROSITE" id="PS51186"/>
    </source>
</evidence>
<dbReference type="Pfam" id="PF13302">
    <property type="entry name" value="Acetyltransf_3"/>
    <property type="match status" value="1"/>
</dbReference>
<dbReference type="InterPro" id="IPR000182">
    <property type="entry name" value="GNAT_dom"/>
</dbReference>
<dbReference type="Gene3D" id="3.40.630.30">
    <property type="match status" value="1"/>
</dbReference>
<proteinExistence type="predicted"/>
<gene>
    <name evidence="2" type="ORF">BD410DRAFT_815433</name>
</gene>
<keyword evidence="3" id="KW-1185">Reference proteome</keyword>
<dbReference type="InterPro" id="IPR016181">
    <property type="entry name" value="Acyl_CoA_acyltransferase"/>
</dbReference>
<sequence length="230" mass="25646">MEINAATHEPFLRLPPPHENIVITPPRMSDAPAQMVLMNDPMVYPYLGTPAYPHLLEHAEAWLNKTTSGSQIMLMEIEGGATFVGGCPVNSIRELNEDGSEIFLGAIDIFRYRFADVKEEESRKELVAENEGRTLGDPNIVWEIGYYLAPSRHGRGLMTVLIQTIVEKWAIPRMGVRKIVATVFKGNDASINVLKKNGFTLIQTLDDWVEIQASKGGGKAGLHVLKWEYS</sequence>
<dbReference type="GO" id="GO:0016747">
    <property type="term" value="F:acyltransferase activity, transferring groups other than amino-acyl groups"/>
    <property type="evidence" value="ECO:0007669"/>
    <property type="project" value="InterPro"/>
</dbReference>
<dbReference type="STRING" id="50990.A0A4Y7PZU0"/>
<dbReference type="SUPFAM" id="SSF55729">
    <property type="entry name" value="Acyl-CoA N-acyltransferases (Nat)"/>
    <property type="match status" value="1"/>
</dbReference>
<keyword evidence="2" id="KW-0808">Transferase</keyword>